<evidence type="ECO:0000313" key="8">
    <source>
        <dbReference type="EMBL" id="RAK20091.1"/>
    </source>
</evidence>
<dbReference type="AlphaFoldDB" id="A0A327YHY0"/>
<comment type="caution">
    <text evidence="8">The sequence shown here is derived from an EMBL/GenBank/DDBJ whole genome shotgun (WGS) entry which is preliminary data.</text>
</comment>
<dbReference type="CDD" id="cd11386">
    <property type="entry name" value="MCP_signal"/>
    <property type="match status" value="1"/>
</dbReference>
<comment type="subcellular location">
    <subcellularLocation>
        <location evidence="1">Membrane</location>
    </subcellularLocation>
</comment>
<reference evidence="8 9" key="1">
    <citation type="submission" date="2018-06" db="EMBL/GenBank/DDBJ databases">
        <title>Genomic Encyclopedia of Archaeal and Bacterial Type Strains, Phase II (KMG-II): from individual species to whole genera.</title>
        <authorList>
            <person name="Goeker M."/>
        </authorList>
    </citation>
    <scope>NUCLEOTIDE SEQUENCE [LARGE SCALE GENOMIC DNA]</scope>
    <source>
        <strain evidence="8 9">DSM 22011</strain>
    </source>
</reference>
<feature type="domain" description="Methyl-accepting transducer" evidence="6">
    <location>
        <begin position="335"/>
        <end position="564"/>
    </location>
</feature>
<evidence type="ECO:0000259" key="7">
    <source>
        <dbReference type="PROSITE" id="PS50885"/>
    </source>
</evidence>
<accession>A0A327YHY0</accession>
<dbReference type="PANTHER" id="PTHR43531:SF11">
    <property type="entry name" value="METHYL-ACCEPTING CHEMOTAXIS PROTEIN 3"/>
    <property type="match status" value="1"/>
</dbReference>
<feature type="region of interest" description="Disordered" evidence="5">
    <location>
        <begin position="606"/>
        <end position="634"/>
    </location>
</feature>
<evidence type="ECO:0000256" key="5">
    <source>
        <dbReference type="SAM" id="MobiDB-lite"/>
    </source>
</evidence>
<feature type="domain" description="HAMP" evidence="7">
    <location>
        <begin position="211"/>
        <end position="264"/>
    </location>
</feature>
<organism evidence="8 9">
    <name type="scientific">Salipiger aestuarii</name>
    <dbReference type="NCBI Taxonomy" id="568098"/>
    <lineage>
        <taxon>Bacteria</taxon>
        <taxon>Pseudomonadati</taxon>
        <taxon>Pseudomonadota</taxon>
        <taxon>Alphaproteobacteria</taxon>
        <taxon>Rhodobacterales</taxon>
        <taxon>Roseobacteraceae</taxon>
        <taxon>Salipiger</taxon>
    </lineage>
</organism>
<dbReference type="CDD" id="cd06225">
    <property type="entry name" value="HAMP"/>
    <property type="match status" value="1"/>
</dbReference>
<evidence type="ECO:0000313" key="9">
    <source>
        <dbReference type="Proteomes" id="UP000249165"/>
    </source>
</evidence>
<dbReference type="SUPFAM" id="SSF58104">
    <property type="entry name" value="Methyl-accepting chemotaxis protein (MCP) signaling domain"/>
    <property type="match status" value="1"/>
</dbReference>
<dbReference type="PROSITE" id="PS50111">
    <property type="entry name" value="CHEMOTAXIS_TRANSDUC_2"/>
    <property type="match status" value="1"/>
</dbReference>
<evidence type="ECO:0000256" key="2">
    <source>
        <dbReference type="ARBA" id="ARBA00022500"/>
    </source>
</evidence>
<dbReference type="GO" id="GO:0016020">
    <property type="term" value="C:membrane"/>
    <property type="evidence" value="ECO:0007669"/>
    <property type="project" value="UniProtKB-SubCell"/>
</dbReference>
<gene>
    <name evidence="8" type="ORF">ATI53_100792</name>
</gene>
<protein>
    <submittedName>
        <fullName evidence="8">Methyl-accepting chemotaxis protein</fullName>
    </submittedName>
</protein>
<dbReference type="EMBL" id="QLMG01000007">
    <property type="protein sequence ID" value="RAK20091.1"/>
    <property type="molecule type" value="Genomic_DNA"/>
</dbReference>
<dbReference type="Gene3D" id="1.10.287.950">
    <property type="entry name" value="Methyl-accepting chemotaxis protein"/>
    <property type="match status" value="1"/>
</dbReference>
<sequence length="634" mass="67830">MKKFPIRLQVMALGLAFALLLFVSGALSWVVQGHVVKEVDFTFDAILQNETIGLIREDMEQARVNVLEFANGDQAGIDSMLGNFAEVTEVISENSDYFTAPSTDRAVNLDYAERLARVSAGIDALVARAPELNWNAEGAFAPRLRAGAMSVLAEISALIEEVDLIQEATRLMAVETQYATADSVERSKVTMLISLTASTGLALVMAFFFGKIISRPLVSAADSVQTLAEGNFDVEIGHTDRGDEVGTIARNLEQLRHSLASADAATAKERVANERRIALFDSLSASMGELSMGKVGGSLDSEEWRDLGEGYVKICSDFNKLAERIGDLITSLRESVDMVHRNSRELSGMSSEMSRRSELQAATLEESAAALEEMSSSVKAAAQRAVEADKRARDGRRRAEEGGEVMQRALAAMSSISASSDQITQIIGVIDDIGYQTNLLALNAGVEAARAGEAGKGFSVVASEVRSLAQRVSESALEIRSLVQNSSQQVKDGGQLVEQTGETLADIVRYVTEVSAMVGEIASGAKEQASGLQEINIGVAELDKVTQQNAAMVGETSSASQQLSSEADRLTEQLNRFGSSADVDTRTDTLGEVVPVAAPVVDLPISERETGSRAPAPTPMKKAVGSDADMWEDF</sequence>
<evidence type="ECO:0000256" key="3">
    <source>
        <dbReference type="ARBA" id="ARBA00029447"/>
    </source>
</evidence>
<evidence type="ECO:0000256" key="4">
    <source>
        <dbReference type="PROSITE-ProRule" id="PRU00284"/>
    </source>
</evidence>
<comment type="similarity">
    <text evidence="3">Belongs to the methyl-accepting chemotaxis (MCP) protein family.</text>
</comment>
<dbReference type="PANTHER" id="PTHR43531">
    <property type="entry name" value="PROTEIN ICFG"/>
    <property type="match status" value="1"/>
</dbReference>
<dbReference type="SMART" id="SM00283">
    <property type="entry name" value="MA"/>
    <property type="match status" value="1"/>
</dbReference>
<keyword evidence="2" id="KW-0145">Chemotaxis</keyword>
<evidence type="ECO:0000256" key="1">
    <source>
        <dbReference type="ARBA" id="ARBA00004370"/>
    </source>
</evidence>
<dbReference type="GO" id="GO:0007165">
    <property type="term" value="P:signal transduction"/>
    <property type="evidence" value="ECO:0007669"/>
    <property type="project" value="UniProtKB-KW"/>
</dbReference>
<keyword evidence="9" id="KW-1185">Reference proteome</keyword>
<dbReference type="RefSeq" id="WP_240778595.1">
    <property type="nucleotide sequence ID" value="NZ_LIQE01000026.1"/>
</dbReference>
<dbReference type="InterPro" id="IPR003660">
    <property type="entry name" value="HAMP_dom"/>
</dbReference>
<dbReference type="Pfam" id="PF00015">
    <property type="entry name" value="MCPsignal"/>
    <property type="match status" value="1"/>
</dbReference>
<dbReference type="InterPro" id="IPR051310">
    <property type="entry name" value="MCP_chemotaxis"/>
</dbReference>
<dbReference type="SMART" id="SM00304">
    <property type="entry name" value="HAMP"/>
    <property type="match status" value="1"/>
</dbReference>
<dbReference type="Pfam" id="PF00672">
    <property type="entry name" value="HAMP"/>
    <property type="match status" value="1"/>
</dbReference>
<keyword evidence="4" id="KW-0807">Transducer</keyword>
<dbReference type="InterPro" id="IPR004089">
    <property type="entry name" value="MCPsignal_dom"/>
</dbReference>
<evidence type="ECO:0000259" key="6">
    <source>
        <dbReference type="PROSITE" id="PS50111"/>
    </source>
</evidence>
<dbReference type="Proteomes" id="UP000249165">
    <property type="component" value="Unassembled WGS sequence"/>
</dbReference>
<name>A0A327YHY0_9RHOB</name>
<dbReference type="Gene3D" id="6.10.340.10">
    <property type="match status" value="1"/>
</dbReference>
<dbReference type="PROSITE" id="PS50885">
    <property type="entry name" value="HAMP"/>
    <property type="match status" value="1"/>
</dbReference>
<dbReference type="GO" id="GO:0006935">
    <property type="term" value="P:chemotaxis"/>
    <property type="evidence" value="ECO:0007669"/>
    <property type="project" value="UniProtKB-KW"/>
</dbReference>
<proteinExistence type="inferred from homology"/>
<dbReference type="FunFam" id="1.10.287.950:FF:000001">
    <property type="entry name" value="Methyl-accepting chemotaxis sensory transducer"/>
    <property type="match status" value="1"/>
</dbReference>